<organism evidence="2 3">
    <name type="scientific">Phytophthora cactorum</name>
    <dbReference type="NCBI Taxonomy" id="29920"/>
    <lineage>
        <taxon>Eukaryota</taxon>
        <taxon>Sar</taxon>
        <taxon>Stramenopiles</taxon>
        <taxon>Oomycota</taxon>
        <taxon>Peronosporomycetes</taxon>
        <taxon>Peronosporales</taxon>
        <taxon>Peronosporaceae</taxon>
        <taxon>Phytophthora</taxon>
    </lineage>
</organism>
<sequence>MWYEMKSCHWYDALHVLPSHKFCETFSDLRSTIEAFKTKWDLDRSAPREGSDDGNSDCDLADLELEEPVAAEGTEVAQLQNDQHDKSESLNESPSATLRHKTKKAPVSLPDLDMSEWSQELLQQEVPTETSSPDESNLPTKKGKQMEAKETTVTNLDVLNLPAT</sequence>
<proteinExistence type="predicted"/>
<feature type="compositionally biased region" description="Acidic residues" evidence="1">
    <location>
        <begin position="52"/>
        <end position="69"/>
    </location>
</feature>
<feature type="compositionally biased region" description="Polar residues" evidence="1">
    <location>
        <begin position="151"/>
        <end position="164"/>
    </location>
</feature>
<reference evidence="2" key="1">
    <citation type="submission" date="2018-10" db="EMBL/GenBank/DDBJ databases">
        <title>Effector identification in a new, highly contiguous assembly of the strawberry crown rot pathogen Phytophthora cactorum.</title>
        <authorList>
            <person name="Armitage A.D."/>
            <person name="Nellist C.F."/>
            <person name="Bates H."/>
            <person name="Vickerstaff R.J."/>
            <person name="Harrison R.J."/>
        </authorList>
    </citation>
    <scope>NUCLEOTIDE SEQUENCE</scope>
    <source>
        <strain evidence="2">4040</strain>
    </source>
</reference>
<name>A0A8T1CP19_9STRA</name>
<accession>A0A8T1CP19</accession>
<comment type="caution">
    <text evidence="2">The sequence shown here is derived from an EMBL/GenBank/DDBJ whole genome shotgun (WGS) entry which is preliminary data.</text>
</comment>
<evidence type="ECO:0000256" key="1">
    <source>
        <dbReference type="SAM" id="MobiDB-lite"/>
    </source>
</evidence>
<dbReference type="VEuPathDB" id="FungiDB:PC110_g19175"/>
<dbReference type="EMBL" id="RCMK01000476">
    <property type="protein sequence ID" value="KAG2926581.1"/>
    <property type="molecule type" value="Genomic_DNA"/>
</dbReference>
<evidence type="ECO:0000313" key="2">
    <source>
        <dbReference type="EMBL" id="KAG2926581.1"/>
    </source>
</evidence>
<feature type="region of interest" description="Disordered" evidence="1">
    <location>
        <begin position="43"/>
        <end position="164"/>
    </location>
</feature>
<protein>
    <submittedName>
        <fullName evidence="2">Uncharacterized protein</fullName>
    </submittedName>
</protein>
<feature type="compositionally biased region" description="Polar residues" evidence="1">
    <location>
        <begin position="116"/>
        <end position="139"/>
    </location>
</feature>
<gene>
    <name evidence="2" type="ORF">PC117_g14829</name>
</gene>
<dbReference type="AlphaFoldDB" id="A0A8T1CP19"/>
<evidence type="ECO:0000313" key="3">
    <source>
        <dbReference type="Proteomes" id="UP000736787"/>
    </source>
</evidence>
<dbReference type="Proteomes" id="UP000736787">
    <property type="component" value="Unassembled WGS sequence"/>
</dbReference>